<proteinExistence type="predicted"/>
<sequence>MNNLKKYLPHIFVVFLFFVIAYAFTPQVFEGKVVNQSDIASWRGMANEILTYNNSNVDGQKALWTNSMFSGMPATTISVVYEGDFTDYIYKLLFMGYRPPTYLFVAMFGAFLMFLSFGANVYVSCIGAIAVAFCSYNFQIIQVGHNSKMVAIALMPWVLAALNYAYKKKMLLGAVLFGLAVSFQIKANHPQITYYLAMMIVLYGLFLMYQFFLEKKLTDFFKRSALILVVGLLGIATNVNHLWPTYEYSKYTMRGGSELKEEGGKSSGLDLQYATQWSYSPKEIPNLFIPNYNGGASSGELSRNSETYKFLKNNNYQGAEEVVKQLPLYWGPQPFTAGPMYMGAVSIFLFILGLFIFKGSVKWWLAGISLLAILLSWGSHLMSVTEFFFRFAPLYNKFRTVSMILVILQVAIPLLAFLTLDKLAKEEIARSKAKKDLLIALAITAGFSLIMWIMPSLAGEFRSPSDSRLPEQLLGALILDRKSLLSIDALRSLILVVLSAGLIWFMLDKKIKRTYVYAGFALLVIFDLWGVGKRYLNDDHFVNNQDFTAQYNKRPVDEIILKDNDPNYRVLDLSINTFNDSHVSYHHKTIGGYSPAKLQRYQDLIEYYISPEMQKISKDIAGSKTLEEAQGKLSSYPILNMLNTKYIIIGPSYPPLVNSSALGNCWFADSIVISEGAKDEISKLGNINTKTTVVVDKQYNDLISSIKLGLDTSAVKADSVWQTKYSPNVMEYSAITKNQRLVVFSEIYYPAGWKAFVDGKETEILRVNYLLRAIKLDSGEHKIEFKYSPDSIVKGEHYSMISSILILLLLIGAVIFEYRSAAKKG</sequence>
<name>A0A644XMK4_9ZZZZ</name>
<feature type="transmembrane region" description="Helical" evidence="1">
    <location>
        <begin position="149"/>
        <end position="166"/>
    </location>
</feature>
<dbReference type="Pfam" id="PF09586">
    <property type="entry name" value="YfhO"/>
    <property type="match status" value="1"/>
</dbReference>
<keyword evidence="1" id="KW-1133">Transmembrane helix</keyword>
<dbReference type="EMBL" id="VSSQ01002784">
    <property type="protein sequence ID" value="MPM17369.1"/>
    <property type="molecule type" value="Genomic_DNA"/>
</dbReference>
<feature type="transmembrane region" description="Helical" evidence="1">
    <location>
        <begin position="798"/>
        <end position="816"/>
    </location>
</feature>
<dbReference type="AlphaFoldDB" id="A0A644XMK4"/>
<evidence type="ECO:0000256" key="1">
    <source>
        <dbReference type="SAM" id="Phobius"/>
    </source>
</evidence>
<feature type="transmembrane region" description="Helical" evidence="1">
    <location>
        <begin position="403"/>
        <end position="424"/>
    </location>
</feature>
<feature type="transmembrane region" description="Helical" evidence="1">
    <location>
        <begin position="436"/>
        <end position="454"/>
    </location>
</feature>
<feature type="transmembrane region" description="Helical" evidence="1">
    <location>
        <begin position="7"/>
        <end position="25"/>
    </location>
</feature>
<evidence type="ECO:0000313" key="2">
    <source>
        <dbReference type="EMBL" id="MPM17369.1"/>
    </source>
</evidence>
<feature type="transmembrane region" description="Helical" evidence="1">
    <location>
        <begin position="338"/>
        <end position="357"/>
    </location>
</feature>
<comment type="caution">
    <text evidence="2">The sequence shown here is derived from an EMBL/GenBank/DDBJ whole genome shotgun (WGS) entry which is preliminary data.</text>
</comment>
<accession>A0A644XMK4</accession>
<feature type="transmembrane region" description="Helical" evidence="1">
    <location>
        <begin position="489"/>
        <end position="507"/>
    </location>
</feature>
<gene>
    <name evidence="2" type="ORF">SDC9_63758</name>
</gene>
<dbReference type="InterPro" id="IPR018580">
    <property type="entry name" value="Uncharacterised_YfhO"/>
</dbReference>
<feature type="transmembrane region" description="Helical" evidence="1">
    <location>
        <begin position="364"/>
        <end position="383"/>
    </location>
</feature>
<protein>
    <recommendedName>
        <fullName evidence="3">Membrane protein YfhO</fullName>
    </recommendedName>
</protein>
<feature type="transmembrane region" description="Helical" evidence="1">
    <location>
        <begin position="193"/>
        <end position="213"/>
    </location>
</feature>
<feature type="transmembrane region" description="Helical" evidence="1">
    <location>
        <begin position="514"/>
        <end position="532"/>
    </location>
</feature>
<organism evidence="2">
    <name type="scientific">bioreactor metagenome</name>
    <dbReference type="NCBI Taxonomy" id="1076179"/>
    <lineage>
        <taxon>unclassified sequences</taxon>
        <taxon>metagenomes</taxon>
        <taxon>ecological metagenomes</taxon>
    </lineage>
</organism>
<evidence type="ECO:0008006" key="3">
    <source>
        <dbReference type="Google" id="ProtNLM"/>
    </source>
</evidence>
<reference evidence="2" key="1">
    <citation type="submission" date="2019-08" db="EMBL/GenBank/DDBJ databases">
        <authorList>
            <person name="Kucharzyk K."/>
            <person name="Murdoch R.W."/>
            <person name="Higgins S."/>
            <person name="Loffler F."/>
        </authorList>
    </citation>
    <scope>NUCLEOTIDE SEQUENCE</scope>
</reference>
<dbReference type="PANTHER" id="PTHR38454">
    <property type="entry name" value="INTEGRAL MEMBRANE PROTEIN-RELATED"/>
    <property type="match status" value="1"/>
</dbReference>
<feature type="transmembrane region" description="Helical" evidence="1">
    <location>
        <begin position="225"/>
        <end position="243"/>
    </location>
</feature>
<dbReference type="PANTHER" id="PTHR38454:SF1">
    <property type="entry name" value="INTEGRAL MEMBRANE PROTEIN"/>
    <property type="match status" value="1"/>
</dbReference>
<feature type="transmembrane region" description="Helical" evidence="1">
    <location>
        <begin position="102"/>
        <end position="129"/>
    </location>
</feature>
<keyword evidence="1" id="KW-0472">Membrane</keyword>
<keyword evidence="1" id="KW-0812">Transmembrane</keyword>